<keyword evidence="2" id="KW-1185">Reference proteome</keyword>
<evidence type="ECO:0000313" key="1">
    <source>
        <dbReference type="EMBL" id="SDP60825.1"/>
    </source>
</evidence>
<protein>
    <submittedName>
        <fullName evidence="1">Uncharacterized protein</fullName>
    </submittedName>
</protein>
<sequence length="161" mass="17147">MPANDNRSLDRILRTVRGHIRTYNLPRPDRLVISTPSRSVHAEFTAGTAVDRFAAVLLWTATLHGTEFGLTYGARDEIRLAATGQTSTGIGLGLTCSGSVFELGGTVEEHDGLNGWTHRFATLPGLPTLAEARTNFASYDELARLVASARTVTPAVAGVAA</sequence>
<dbReference type="EMBL" id="FNIX01000011">
    <property type="protein sequence ID" value="SDP60825.1"/>
    <property type="molecule type" value="Genomic_DNA"/>
</dbReference>
<reference evidence="2" key="1">
    <citation type="submission" date="2016-10" db="EMBL/GenBank/DDBJ databases">
        <authorList>
            <person name="Varghese N."/>
            <person name="Submissions S."/>
        </authorList>
    </citation>
    <scope>NUCLEOTIDE SEQUENCE [LARGE SCALE GENOMIC DNA]</scope>
    <source>
        <strain evidence="2">CGMCC 4.6609</strain>
    </source>
</reference>
<proteinExistence type="predicted"/>
<gene>
    <name evidence="1" type="ORF">SAMN05421507_11190</name>
</gene>
<organism evidence="1 2">
    <name type="scientific">Lentzea jiangxiensis</name>
    <dbReference type="NCBI Taxonomy" id="641025"/>
    <lineage>
        <taxon>Bacteria</taxon>
        <taxon>Bacillati</taxon>
        <taxon>Actinomycetota</taxon>
        <taxon>Actinomycetes</taxon>
        <taxon>Pseudonocardiales</taxon>
        <taxon>Pseudonocardiaceae</taxon>
        <taxon>Lentzea</taxon>
    </lineage>
</organism>
<dbReference type="STRING" id="641025.SAMN05421507_11190"/>
<accession>A0A1H0U4A8</accession>
<name>A0A1H0U4A8_9PSEU</name>
<evidence type="ECO:0000313" key="2">
    <source>
        <dbReference type="Proteomes" id="UP000199691"/>
    </source>
</evidence>
<dbReference type="Proteomes" id="UP000199691">
    <property type="component" value="Unassembled WGS sequence"/>
</dbReference>
<dbReference type="AlphaFoldDB" id="A0A1H0U4A8"/>